<accession>A0A6C0HIB9</accession>
<feature type="transmembrane region" description="Helical" evidence="1">
    <location>
        <begin position="128"/>
        <end position="149"/>
    </location>
</feature>
<evidence type="ECO:0008006" key="3">
    <source>
        <dbReference type="Google" id="ProtNLM"/>
    </source>
</evidence>
<evidence type="ECO:0000256" key="1">
    <source>
        <dbReference type="SAM" id="Phobius"/>
    </source>
</evidence>
<reference evidence="2" key="1">
    <citation type="journal article" date="2020" name="Nature">
        <title>Giant virus diversity and host interactions through global metagenomics.</title>
        <authorList>
            <person name="Schulz F."/>
            <person name="Roux S."/>
            <person name="Paez-Espino D."/>
            <person name="Jungbluth S."/>
            <person name="Walsh D.A."/>
            <person name="Denef V.J."/>
            <person name="McMahon K.D."/>
            <person name="Konstantinidis K.T."/>
            <person name="Eloe-Fadrosh E.A."/>
            <person name="Kyrpides N.C."/>
            <person name="Woyke T."/>
        </authorList>
    </citation>
    <scope>NUCLEOTIDE SEQUENCE</scope>
    <source>
        <strain evidence="2">GVMAG-M-3300023184-105</strain>
    </source>
</reference>
<keyword evidence="1" id="KW-0472">Membrane</keyword>
<dbReference type="AlphaFoldDB" id="A0A6C0HIB9"/>
<keyword evidence="1" id="KW-0812">Transmembrane</keyword>
<name>A0A6C0HIB9_9ZZZZ</name>
<evidence type="ECO:0000313" key="2">
    <source>
        <dbReference type="EMBL" id="QHT79846.1"/>
    </source>
</evidence>
<feature type="transmembrane region" description="Helical" evidence="1">
    <location>
        <begin position="98"/>
        <end position="116"/>
    </location>
</feature>
<keyword evidence="1" id="KW-1133">Transmembrane helix</keyword>
<feature type="transmembrane region" description="Helical" evidence="1">
    <location>
        <begin position="50"/>
        <end position="66"/>
    </location>
</feature>
<proteinExistence type="predicted"/>
<dbReference type="EMBL" id="MN739955">
    <property type="protein sequence ID" value="QHT79846.1"/>
    <property type="molecule type" value="Genomic_DNA"/>
</dbReference>
<sequence>MHKSKINNYVNGDFSHDLVIPPEYSSILFRISHLFIISGSVAFYRKHYDFGIMNGILYITSTVYWYNPRYDYRRTMDMIAVNSGIVYELYRARNSQNINKLIALLGIVGLLYYYSWKCQNKNDIQMATYMHCGVHIMGLIIKLILYTGCIDDCK</sequence>
<organism evidence="2">
    <name type="scientific">viral metagenome</name>
    <dbReference type="NCBI Taxonomy" id="1070528"/>
    <lineage>
        <taxon>unclassified sequences</taxon>
        <taxon>metagenomes</taxon>
        <taxon>organismal metagenomes</taxon>
    </lineage>
</organism>
<protein>
    <recommendedName>
        <fullName evidence="3">Post-GPI attachment to proteins factor 3</fullName>
    </recommendedName>
</protein>